<keyword evidence="8" id="KW-0539">Nucleus</keyword>
<dbReference type="GO" id="GO:0071035">
    <property type="term" value="P:nuclear polyadenylation-dependent rRNA catabolic process"/>
    <property type="evidence" value="ECO:0007669"/>
    <property type="project" value="TreeGrafter"/>
</dbReference>
<dbReference type="InterPro" id="IPR050590">
    <property type="entry name" value="Exosome_comp_Rrp42_subfam"/>
</dbReference>
<sequence length="274" mass="29724">MAEQFKMAQPKEYFKKFLENDIRPDNRELGEFRPTVLNIGCVSTAEGSALVKLGNTTVMCGVKAEVAQPDADKPKDGFLVPNVELSALCSPSFRPGPPGEQAQVLSQNMADLLQTSKCINLEDLCICPGKLVWVLHIDLVCLDYDGNVMDACTLALISALKNTSLPAVTVDEDTGDIKTDPTSLSNLPVSCCPVSTSFIIFDHNVLLVDPTNEEERLATGAVTVVVEGENLVSIYKPGGSALTDDQIETCIDRAVERSREASKLIKETLYSIDR</sequence>
<dbReference type="Gene3D" id="3.30.230.70">
    <property type="entry name" value="GHMP Kinase, N-terminal domain"/>
    <property type="match status" value="1"/>
</dbReference>
<dbReference type="GO" id="GO:0034476">
    <property type="term" value="P:U5 snRNA 3'-end processing"/>
    <property type="evidence" value="ECO:0007669"/>
    <property type="project" value="TreeGrafter"/>
</dbReference>
<dbReference type="SUPFAM" id="SSF54211">
    <property type="entry name" value="Ribosomal protein S5 domain 2-like"/>
    <property type="match status" value="1"/>
</dbReference>
<dbReference type="GO" id="GO:0034473">
    <property type="term" value="P:U1 snRNA 3'-end processing"/>
    <property type="evidence" value="ECO:0007669"/>
    <property type="project" value="TreeGrafter"/>
</dbReference>
<evidence type="ECO:0000313" key="13">
    <source>
        <dbReference type="Proteomes" id="UP000762676"/>
    </source>
</evidence>
<dbReference type="GO" id="GO:0035925">
    <property type="term" value="F:mRNA 3'-UTR AU-rich region binding"/>
    <property type="evidence" value="ECO:0007669"/>
    <property type="project" value="TreeGrafter"/>
</dbReference>
<gene>
    <name evidence="12" type="ORF">ElyMa_002468900</name>
</gene>
<dbReference type="PANTHER" id="PTHR11097">
    <property type="entry name" value="EXOSOME COMPLEX EXONUCLEASE RIBOSOMAL RNA PROCESSING PROTEIN"/>
    <property type="match status" value="1"/>
</dbReference>
<evidence type="ECO:0000256" key="5">
    <source>
        <dbReference type="ARBA" id="ARBA00022552"/>
    </source>
</evidence>
<dbReference type="GO" id="GO:0005730">
    <property type="term" value="C:nucleolus"/>
    <property type="evidence" value="ECO:0007669"/>
    <property type="project" value="UniProtKB-SubCell"/>
</dbReference>
<protein>
    <recommendedName>
        <fullName evidence="9">Ribosomal RNA-processing protein 43</fullName>
    </recommendedName>
</protein>
<feature type="domain" description="Exoribonuclease phosphorolytic" evidence="11">
    <location>
        <begin position="193"/>
        <end position="256"/>
    </location>
</feature>
<dbReference type="EMBL" id="BMAT01005053">
    <property type="protein sequence ID" value="GFR86460.1"/>
    <property type="molecule type" value="Genomic_DNA"/>
</dbReference>
<dbReference type="FunFam" id="3.30.230.70:FF:000017">
    <property type="entry name" value="Exosome complex component Rrp42"/>
    <property type="match status" value="1"/>
</dbReference>
<name>A0AAV4GN50_9GAST</name>
<dbReference type="Proteomes" id="UP000762676">
    <property type="component" value="Unassembled WGS sequence"/>
</dbReference>
<dbReference type="GO" id="GO:0016075">
    <property type="term" value="P:rRNA catabolic process"/>
    <property type="evidence" value="ECO:0007669"/>
    <property type="project" value="TreeGrafter"/>
</dbReference>
<evidence type="ECO:0000259" key="11">
    <source>
        <dbReference type="Pfam" id="PF03725"/>
    </source>
</evidence>
<dbReference type="GO" id="GO:0000467">
    <property type="term" value="P:exonucleolytic trimming to generate mature 3'-end of 5.8S rRNA from tricistronic rRNA transcript (SSU-rRNA, 5.8S rRNA, LSU-rRNA)"/>
    <property type="evidence" value="ECO:0007669"/>
    <property type="project" value="TreeGrafter"/>
</dbReference>
<evidence type="ECO:0000313" key="12">
    <source>
        <dbReference type="EMBL" id="GFR86460.1"/>
    </source>
</evidence>
<organism evidence="12 13">
    <name type="scientific">Elysia marginata</name>
    <dbReference type="NCBI Taxonomy" id="1093978"/>
    <lineage>
        <taxon>Eukaryota</taxon>
        <taxon>Metazoa</taxon>
        <taxon>Spiralia</taxon>
        <taxon>Lophotrochozoa</taxon>
        <taxon>Mollusca</taxon>
        <taxon>Gastropoda</taxon>
        <taxon>Heterobranchia</taxon>
        <taxon>Euthyneura</taxon>
        <taxon>Panpulmonata</taxon>
        <taxon>Sacoglossa</taxon>
        <taxon>Placobranchoidea</taxon>
        <taxon>Plakobranchidae</taxon>
        <taxon>Elysia</taxon>
    </lineage>
</organism>
<dbReference type="GO" id="GO:0000177">
    <property type="term" value="C:cytoplasmic exosome (RNase complex)"/>
    <property type="evidence" value="ECO:0007669"/>
    <property type="project" value="TreeGrafter"/>
</dbReference>
<proteinExistence type="inferred from homology"/>
<dbReference type="Pfam" id="PF01138">
    <property type="entry name" value="RNase_PH"/>
    <property type="match status" value="1"/>
</dbReference>
<dbReference type="SUPFAM" id="SSF55666">
    <property type="entry name" value="Ribonuclease PH domain 2-like"/>
    <property type="match status" value="1"/>
</dbReference>
<keyword evidence="13" id="KW-1185">Reference proteome</keyword>
<evidence type="ECO:0000256" key="6">
    <source>
        <dbReference type="ARBA" id="ARBA00022835"/>
    </source>
</evidence>
<dbReference type="Pfam" id="PF03725">
    <property type="entry name" value="RNase_PH_C"/>
    <property type="match status" value="1"/>
</dbReference>
<dbReference type="GO" id="GO:0034475">
    <property type="term" value="P:U4 snRNA 3'-end processing"/>
    <property type="evidence" value="ECO:0007669"/>
    <property type="project" value="TreeGrafter"/>
</dbReference>
<evidence type="ECO:0000256" key="2">
    <source>
        <dbReference type="ARBA" id="ARBA00004604"/>
    </source>
</evidence>
<keyword evidence="6" id="KW-0271">Exosome</keyword>
<dbReference type="GO" id="GO:0000176">
    <property type="term" value="C:nuclear exosome (RNase complex)"/>
    <property type="evidence" value="ECO:0007669"/>
    <property type="project" value="TreeGrafter"/>
</dbReference>
<dbReference type="PANTHER" id="PTHR11097:SF9">
    <property type="entry name" value="EXOSOME COMPLEX COMPONENT RRP43"/>
    <property type="match status" value="1"/>
</dbReference>
<evidence type="ECO:0000256" key="3">
    <source>
        <dbReference type="ARBA" id="ARBA00006678"/>
    </source>
</evidence>
<comment type="subcellular location">
    <subcellularLocation>
        <location evidence="1">Cytoplasm</location>
    </subcellularLocation>
    <subcellularLocation>
        <location evidence="2">Nucleus</location>
        <location evidence="2">Nucleolus</location>
    </subcellularLocation>
</comment>
<keyword evidence="4" id="KW-0963">Cytoplasm</keyword>
<evidence type="ECO:0000256" key="9">
    <source>
        <dbReference type="ARBA" id="ARBA00030617"/>
    </source>
</evidence>
<keyword evidence="7" id="KW-0694">RNA-binding</keyword>
<evidence type="ECO:0000259" key="10">
    <source>
        <dbReference type="Pfam" id="PF01138"/>
    </source>
</evidence>
<dbReference type="InterPro" id="IPR033196">
    <property type="entry name" value="Rrp43"/>
</dbReference>
<dbReference type="InterPro" id="IPR015847">
    <property type="entry name" value="ExoRNase_PH_dom2"/>
</dbReference>
<evidence type="ECO:0000256" key="4">
    <source>
        <dbReference type="ARBA" id="ARBA00022490"/>
    </source>
</evidence>
<reference evidence="12 13" key="1">
    <citation type="journal article" date="2021" name="Elife">
        <title>Chloroplast acquisition without the gene transfer in kleptoplastic sea slugs, Plakobranchus ocellatus.</title>
        <authorList>
            <person name="Maeda T."/>
            <person name="Takahashi S."/>
            <person name="Yoshida T."/>
            <person name="Shimamura S."/>
            <person name="Takaki Y."/>
            <person name="Nagai Y."/>
            <person name="Toyoda A."/>
            <person name="Suzuki Y."/>
            <person name="Arimoto A."/>
            <person name="Ishii H."/>
            <person name="Satoh N."/>
            <person name="Nishiyama T."/>
            <person name="Hasebe M."/>
            <person name="Maruyama T."/>
            <person name="Minagawa J."/>
            <person name="Obokata J."/>
            <person name="Shigenobu S."/>
        </authorList>
    </citation>
    <scope>NUCLEOTIDE SEQUENCE [LARGE SCALE GENOMIC DNA]</scope>
</reference>
<dbReference type="InterPro" id="IPR020568">
    <property type="entry name" value="Ribosomal_Su5_D2-typ_SF"/>
</dbReference>
<evidence type="ECO:0000256" key="8">
    <source>
        <dbReference type="ARBA" id="ARBA00023242"/>
    </source>
</evidence>
<dbReference type="GO" id="GO:0071038">
    <property type="term" value="P:TRAMP-dependent tRNA surveillance pathway"/>
    <property type="evidence" value="ECO:0007669"/>
    <property type="project" value="TreeGrafter"/>
</dbReference>
<feature type="domain" description="Exoribonuclease phosphorolytic" evidence="10">
    <location>
        <begin position="31"/>
        <end position="166"/>
    </location>
</feature>
<keyword evidence="5" id="KW-0698">rRNA processing</keyword>
<evidence type="ECO:0000256" key="7">
    <source>
        <dbReference type="ARBA" id="ARBA00022884"/>
    </source>
</evidence>
<dbReference type="GO" id="GO:0071028">
    <property type="term" value="P:nuclear mRNA surveillance"/>
    <property type="evidence" value="ECO:0007669"/>
    <property type="project" value="TreeGrafter"/>
</dbReference>
<dbReference type="AlphaFoldDB" id="A0AAV4GN50"/>
<comment type="similarity">
    <text evidence="3">Belongs to the RNase PH family.</text>
</comment>
<accession>A0AAV4GN50</accession>
<dbReference type="CDD" id="cd11369">
    <property type="entry name" value="RNase_PH_RRP43"/>
    <property type="match status" value="1"/>
</dbReference>
<dbReference type="InterPro" id="IPR027408">
    <property type="entry name" value="PNPase/RNase_PH_dom_sf"/>
</dbReference>
<evidence type="ECO:0000256" key="1">
    <source>
        <dbReference type="ARBA" id="ARBA00004496"/>
    </source>
</evidence>
<dbReference type="InterPro" id="IPR001247">
    <property type="entry name" value="ExoRNase_PH_dom1"/>
</dbReference>
<dbReference type="InterPro" id="IPR036345">
    <property type="entry name" value="ExoRNase_PH_dom2_sf"/>
</dbReference>
<comment type="caution">
    <text evidence="12">The sequence shown here is derived from an EMBL/GenBank/DDBJ whole genome shotgun (WGS) entry which is preliminary data.</text>
</comment>